<organism evidence="1">
    <name type="scientific">Borrelia coriaceae ATCC 43381</name>
    <dbReference type="NCBI Taxonomy" id="1408429"/>
    <lineage>
        <taxon>Bacteria</taxon>
        <taxon>Pseudomonadati</taxon>
        <taxon>Spirochaetota</taxon>
        <taxon>Spirochaetia</taxon>
        <taxon>Spirochaetales</taxon>
        <taxon>Borreliaceae</taxon>
        <taxon>Borrelia</taxon>
    </lineage>
</organism>
<accession>W5SWK2</accession>
<dbReference type="HOGENOM" id="CLU_1607675_0_0_12"/>
<gene>
    <name evidence="1" type="ORF">BCO_0015900</name>
</gene>
<protein>
    <submittedName>
        <fullName evidence="1">Putative lipoprotein</fullName>
    </submittedName>
</protein>
<dbReference type="AlphaFoldDB" id="W5SWK2"/>
<geneLocation type="plasmid" evidence="1">
    <name>unnamed</name>
</geneLocation>
<name>W5SWK2_9SPIR</name>
<dbReference type="EMBL" id="CP005749">
    <property type="protein sequence ID" value="AHH11305.1"/>
    <property type="molecule type" value="Genomic_DNA"/>
</dbReference>
<evidence type="ECO:0000313" key="1">
    <source>
        <dbReference type="EMBL" id="AHH11305.1"/>
    </source>
</evidence>
<reference evidence="1" key="1">
    <citation type="submission" date="2013-04" db="EMBL/GenBank/DDBJ databases">
        <title>Comparative Genomics of Relapsing Fever Spirochetes.</title>
        <authorList>
            <person name="Schwan T.G."/>
            <person name="Raffel S.J."/>
            <person name="Porcella S.F."/>
            <person name="Martens C.A."/>
            <person name="Bruno D.P."/>
            <person name="Ricklefs S.M."/>
            <person name="Barbian K.B."/>
        </authorList>
    </citation>
    <scope>NUCLEOTIDE SEQUENCE</scope>
    <source>
        <strain evidence="1">Co53</strain>
        <plasmid evidence="1">unnamed</plasmid>
    </source>
</reference>
<sequence length="180" mass="20738">MISTKGGSVLFSFKNLKLTTKILLVFLLAACSSLQVEDDKINKKMRIYQYLSNNLELTGVVDYQNNTTQIFLYTKLRNHSIIKQTPLTLPDGTKIEGKTSYEYDSKASFGKWINTSSFSLNKAMLEKVLNEDEYVYNKEDIKIKVGLETLQVNKAKIRDFMLKLDAIEKQHTTKEHLEKQ</sequence>
<proteinExistence type="predicted"/>
<keyword evidence="1" id="KW-0449">Lipoprotein</keyword>
<dbReference type="RefSeq" id="WP_051428616.1">
    <property type="nucleotide sequence ID" value="NZ_CP005749.1"/>
</dbReference>
<keyword evidence="1" id="KW-0614">Plasmid</keyword>